<dbReference type="InterPro" id="IPR001714">
    <property type="entry name" value="Pept_M24_MAP"/>
</dbReference>
<dbReference type="GO" id="GO:0046872">
    <property type="term" value="F:metal ion binding"/>
    <property type="evidence" value="ECO:0007669"/>
    <property type="project" value="UniProtKB-KW"/>
</dbReference>
<dbReference type="Pfam" id="PF00557">
    <property type="entry name" value="Peptidase_M24"/>
    <property type="match status" value="1"/>
</dbReference>
<dbReference type="FunFam" id="3.90.230.10:FF:000014">
    <property type="entry name" value="Aminopeptidase P family protein"/>
    <property type="match status" value="1"/>
</dbReference>
<dbReference type="EMBL" id="SMAB01000001">
    <property type="protein sequence ID" value="TCS84581.1"/>
    <property type="molecule type" value="Genomic_DNA"/>
</dbReference>
<dbReference type="Proteomes" id="UP000295788">
    <property type="component" value="Unassembled WGS sequence"/>
</dbReference>
<keyword evidence="4" id="KW-0378">Hydrolase</keyword>
<evidence type="ECO:0000256" key="6">
    <source>
        <dbReference type="SAM" id="Phobius"/>
    </source>
</evidence>
<dbReference type="SUPFAM" id="SSF53092">
    <property type="entry name" value="Creatinase/prolidase N-terminal domain"/>
    <property type="match status" value="1"/>
</dbReference>
<dbReference type="Gene3D" id="3.90.230.10">
    <property type="entry name" value="Creatinase/methionine aminopeptidase superfamily"/>
    <property type="match status" value="1"/>
</dbReference>
<dbReference type="CDD" id="cd01092">
    <property type="entry name" value="APP-like"/>
    <property type="match status" value="1"/>
</dbReference>
<evidence type="ECO:0000313" key="9">
    <source>
        <dbReference type="EMBL" id="TCS84581.1"/>
    </source>
</evidence>
<gene>
    <name evidence="9" type="ORF">EDD72_101250</name>
</gene>
<evidence type="ECO:0000256" key="3">
    <source>
        <dbReference type="ARBA" id="ARBA00022723"/>
    </source>
</evidence>
<dbReference type="Pfam" id="PF01321">
    <property type="entry name" value="Creatinase_N"/>
    <property type="match status" value="1"/>
</dbReference>
<proteinExistence type="inferred from homology"/>
<dbReference type="InterPro" id="IPR001131">
    <property type="entry name" value="Peptidase_M24B_aminopep-P_CS"/>
</dbReference>
<comment type="similarity">
    <text evidence="2">Belongs to the peptidase M24B family.</text>
</comment>
<dbReference type="SUPFAM" id="SSF55920">
    <property type="entry name" value="Creatinase/aminopeptidase"/>
    <property type="match status" value="1"/>
</dbReference>
<dbReference type="GO" id="GO:0004177">
    <property type="term" value="F:aminopeptidase activity"/>
    <property type="evidence" value="ECO:0007669"/>
    <property type="project" value="UniProtKB-KW"/>
</dbReference>
<evidence type="ECO:0000313" key="10">
    <source>
        <dbReference type="Proteomes" id="UP000295788"/>
    </source>
</evidence>
<dbReference type="PANTHER" id="PTHR46112:SF10">
    <property type="entry name" value="DIPEPTIDASE YKVY-RELATED"/>
    <property type="match status" value="1"/>
</dbReference>
<dbReference type="PROSITE" id="PS00491">
    <property type="entry name" value="PROLINE_PEPTIDASE"/>
    <property type="match status" value="1"/>
</dbReference>
<dbReference type="InterPro" id="IPR036005">
    <property type="entry name" value="Creatinase/aminopeptidase-like"/>
</dbReference>
<feature type="transmembrane region" description="Helical" evidence="6">
    <location>
        <begin position="21"/>
        <end position="40"/>
    </location>
</feature>
<keyword evidence="3" id="KW-0479">Metal-binding</keyword>
<keyword evidence="10" id="KW-1185">Reference proteome</keyword>
<accession>A0A4R3KKZ4</accession>
<comment type="caution">
    <text evidence="9">The sequence shown here is derived from an EMBL/GenBank/DDBJ whole genome shotgun (WGS) entry which is preliminary data.</text>
</comment>
<evidence type="ECO:0000259" key="7">
    <source>
        <dbReference type="Pfam" id="PF00557"/>
    </source>
</evidence>
<keyword evidence="9" id="KW-0031">Aminopeptidase</keyword>
<keyword evidence="9" id="KW-0645">Protease</keyword>
<dbReference type="RefSeq" id="WP_243643741.1">
    <property type="nucleotide sequence ID" value="NZ_SMAB01000001.1"/>
</dbReference>
<dbReference type="Gene3D" id="3.40.350.10">
    <property type="entry name" value="Creatinase/prolidase N-terminal domain"/>
    <property type="match status" value="1"/>
</dbReference>
<name>A0A4R3KKZ4_9BACI</name>
<feature type="domain" description="Peptidase M24" evidence="7">
    <location>
        <begin position="149"/>
        <end position="349"/>
    </location>
</feature>
<dbReference type="PRINTS" id="PR00599">
    <property type="entry name" value="MAPEPTIDASE"/>
</dbReference>
<keyword evidence="6" id="KW-0812">Transmembrane</keyword>
<dbReference type="InterPro" id="IPR050659">
    <property type="entry name" value="Peptidase_M24B"/>
</dbReference>
<evidence type="ECO:0000256" key="5">
    <source>
        <dbReference type="ARBA" id="ARBA00023211"/>
    </source>
</evidence>
<comment type="cofactor">
    <cofactor evidence="1">
        <name>Mn(2+)</name>
        <dbReference type="ChEBI" id="CHEBI:29035"/>
    </cofactor>
</comment>
<dbReference type="InterPro" id="IPR000587">
    <property type="entry name" value="Creatinase_N"/>
</dbReference>
<evidence type="ECO:0000256" key="2">
    <source>
        <dbReference type="ARBA" id="ARBA00008766"/>
    </source>
</evidence>
<dbReference type="GO" id="GO:0008235">
    <property type="term" value="F:metalloexopeptidase activity"/>
    <property type="evidence" value="ECO:0007669"/>
    <property type="project" value="UniProtKB-ARBA"/>
</dbReference>
<dbReference type="AlphaFoldDB" id="A0A4R3KKZ4"/>
<protein>
    <submittedName>
        <fullName evidence="9">Xaa-Pro aminopeptidase</fullName>
    </submittedName>
</protein>
<organism evidence="9 10">
    <name type="scientific">Tepidibacillus fermentans</name>
    <dbReference type="NCBI Taxonomy" id="1281767"/>
    <lineage>
        <taxon>Bacteria</taxon>
        <taxon>Bacillati</taxon>
        <taxon>Bacillota</taxon>
        <taxon>Bacilli</taxon>
        <taxon>Bacillales</taxon>
        <taxon>Bacillaceae</taxon>
        <taxon>Tepidibacillus</taxon>
    </lineage>
</organism>
<dbReference type="InterPro" id="IPR000994">
    <property type="entry name" value="Pept_M24"/>
</dbReference>
<feature type="domain" description="Creatinase N-terminal" evidence="8">
    <location>
        <begin position="8"/>
        <end position="140"/>
    </location>
</feature>
<keyword evidence="5" id="KW-0464">Manganese</keyword>
<evidence type="ECO:0000256" key="1">
    <source>
        <dbReference type="ARBA" id="ARBA00001936"/>
    </source>
</evidence>
<evidence type="ECO:0000259" key="8">
    <source>
        <dbReference type="Pfam" id="PF01321"/>
    </source>
</evidence>
<dbReference type="InterPro" id="IPR029149">
    <property type="entry name" value="Creatin/AminoP/Spt16_N"/>
</dbReference>
<reference evidence="9 10" key="1">
    <citation type="submission" date="2019-03" db="EMBL/GenBank/DDBJ databases">
        <title>Genomic Encyclopedia of Type Strains, Phase IV (KMG-IV): sequencing the most valuable type-strain genomes for metagenomic binning, comparative biology and taxonomic classification.</title>
        <authorList>
            <person name="Goeker M."/>
        </authorList>
    </citation>
    <scope>NUCLEOTIDE SEQUENCE [LARGE SCALE GENOMIC DNA]</scope>
    <source>
        <strain evidence="9 10">DSM 23802</strain>
    </source>
</reference>
<keyword evidence="6" id="KW-1133">Transmembrane helix</keyword>
<evidence type="ECO:0000256" key="4">
    <source>
        <dbReference type="ARBA" id="ARBA00022801"/>
    </source>
</evidence>
<dbReference type="PANTHER" id="PTHR46112">
    <property type="entry name" value="AMINOPEPTIDASE"/>
    <property type="match status" value="1"/>
</dbReference>
<keyword evidence="6" id="KW-0472">Membrane</keyword>
<sequence length="368" mass="41681">MGNGLDKRIERFMNWMKREQIELALITTPTNVYYLTGFYTNPHERFMGLFLTVTGDVFLIVPELDKNQAIEKSGLSSVLGYSDSEGPDFIIEKMVQVNRNTRMGIEQGNINYKTVLWLQRLLQVENFLDLESGFNELRLIKDETEIKFLQEAAHFADRAVEIGIQSLKIGKSELEIIAEIEYQLKKQGIERMSFDTMVLTGKKSALPHGKPGKDKIQEGDFVLFDLGVVFNGYCSDISRTVVMGTPSEEQRKIYTIVKQAQQMAINAVKPNISIKQIDLSARNYISKAGYGEYFIHRTGHGLGLDVHEYPSIHEKNEGILKEGMVFTIEPGIYVPQVGGVRIEDDVIVTRNGVRVLTSFTKELIQIGM</sequence>